<name>A0ABM3MGD2_GALME</name>
<keyword evidence="11" id="KW-1185">Reference proteome</keyword>
<evidence type="ECO:0000256" key="7">
    <source>
        <dbReference type="ARBA" id="ARBA00023136"/>
    </source>
</evidence>
<dbReference type="PANTHER" id="PTHR21137:SF35">
    <property type="entry name" value="ODORANT RECEPTOR 19A-RELATED"/>
    <property type="match status" value="1"/>
</dbReference>
<evidence type="ECO:0000256" key="2">
    <source>
        <dbReference type="ARBA" id="ARBA00022475"/>
    </source>
</evidence>
<evidence type="ECO:0000256" key="3">
    <source>
        <dbReference type="ARBA" id="ARBA00022606"/>
    </source>
</evidence>
<keyword evidence="6 10" id="KW-1133">Transmembrane helix</keyword>
<dbReference type="Pfam" id="PF02949">
    <property type="entry name" value="7tm_6"/>
    <property type="match status" value="1"/>
</dbReference>
<protein>
    <recommendedName>
        <fullName evidence="10">Odorant receptor</fullName>
    </recommendedName>
</protein>
<organism evidence="11 12">
    <name type="scientific">Galleria mellonella</name>
    <name type="common">Greater wax moth</name>
    <dbReference type="NCBI Taxonomy" id="7137"/>
    <lineage>
        <taxon>Eukaryota</taxon>
        <taxon>Metazoa</taxon>
        <taxon>Ecdysozoa</taxon>
        <taxon>Arthropoda</taxon>
        <taxon>Hexapoda</taxon>
        <taxon>Insecta</taxon>
        <taxon>Pterygota</taxon>
        <taxon>Neoptera</taxon>
        <taxon>Endopterygota</taxon>
        <taxon>Lepidoptera</taxon>
        <taxon>Glossata</taxon>
        <taxon>Ditrysia</taxon>
        <taxon>Pyraloidea</taxon>
        <taxon>Pyralidae</taxon>
        <taxon>Galleriinae</taxon>
        <taxon>Galleria</taxon>
    </lineage>
</organism>
<keyword evidence="9 10" id="KW-0807">Transducer</keyword>
<evidence type="ECO:0000313" key="11">
    <source>
        <dbReference type="Proteomes" id="UP001652740"/>
    </source>
</evidence>
<dbReference type="InterPro" id="IPR004117">
    <property type="entry name" value="7tm6_olfct_rcpt"/>
</dbReference>
<feature type="transmembrane region" description="Helical" evidence="10">
    <location>
        <begin position="281"/>
        <end position="306"/>
    </location>
</feature>
<keyword evidence="5 10" id="KW-0552">Olfaction</keyword>
<keyword evidence="4 10" id="KW-0812">Transmembrane</keyword>
<dbReference type="RefSeq" id="XP_052750220.1">
    <property type="nucleotide sequence ID" value="XM_052894260.1"/>
</dbReference>
<proteinExistence type="inferred from homology"/>
<keyword evidence="8 10" id="KW-0675">Receptor</keyword>
<accession>A0ABM3MGD2</accession>
<comment type="similarity">
    <text evidence="10">Belongs to the insect chemoreceptor superfamily. Heteromeric odorant receptor channel (TC 1.A.69) family.</text>
</comment>
<evidence type="ECO:0000256" key="1">
    <source>
        <dbReference type="ARBA" id="ARBA00004651"/>
    </source>
</evidence>
<evidence type="ECO:0000256" key="5">
    <source>
        <dbReference type="ARBA" id="ARBA00022725"/>
    </source>
</evidence>
<feature type="transmembrane region" description="Helical" evidence="10">
    <location>
        <begin position="150"/>
        <end position="170"/>
    </location>
</feature>
<dbReference type="PROSITE" id="PS51257">
    <property type="entry name" value="PROKAR_LIPOPROTEIN"/>
    <property type="match status" value="1"/>
</dbReference>
<evidence type="ECO:0000256" key="8">
    <source>
        <dbReference type="ARBA" id="ARBA00023170"/>
    </source>
</evidence>
<evidence type="ECO:0000256" key="4">
    <source>
        <dbReference type="ARBA" id="ARBA00022692"/>
    </source>
</evidence>
<keyword evidence="7 10" id="KW-0472">Membrane</keyword>
<feature type="transmembrane region" description="Helical" evidence="10">
    <location>
        <begin position="318"/>
        <end position="339"/>
    </location>
</feature>
<dbReference type="PANTHER" id="PTHR21137">
    <property type="entry name" value="ODORANT RECEPTOR"/>
    <property type="match status" value="1"/>
</dbReference>
<dbReference type="GeneID" id="113517797"/>
<evidence type="ECO:0000256" key="6">
    <source>
        <dbReference type="ARBA" id="ARBA00022989"/>
    </source>
</evidence>
<evidence type="ECO:0000256" key="10">
    <source>
        <dbReference type="RuleBase" id="RU351113"/>
    </source>
</evidence>
<sequence>MIWLFHKYPIGCHSWQQILTMSLAGSCVALHLRFLRCCGYCRLAGGDGYPPLLRWLHHAYRYFALALMTAYLLQQCVYAYQEQTDMDKLARVMFLLLCHVTSITKQIVFHVDAERIDEMITGLDDRLYNEVSEKQAQLLSTTCVRAARLVRVYTGTAFITCTLWIVFPILEYANGRPVDFPFWAGIDYNHSRIRFLLVLLYSYYATSLEGIANTTMDAFIATILYQCQTQLKILRMNIEILPDRARAIVKKEPNQKYEAVLWKLFIECLTHYKKITSTSKILQDIFGTVILIQFAIGGWTLCMAAYKLVSLNVLSIEFASITLFIMCIFIELLLFCYYGNEVKVESDRMVESLYAMQWLGTPLRFQRSLLVFMERAKQPLRPVAGRIIPLSLETFLTIIKSSYTFYAVLRQTK</sequence>
<gene>
    <name evidence="12" type="primary">LOC113517797</name>
</gene>
<evidence type="ECO:0000313" key="12">
    <source>
        <dbReference type="RefSeq" id="XP_052750220.1"/>
    </source>
</evidence>
<evidence type="ECO:0000256" key="9">
    <source>
        <dbReference type="ARBA" id="ARBA00023224"/>
    </source>
</evidence>
<comment type="caution">
    <text evidence="10">Lacks conserved residue(s) required for the propagation of feature annotation.</text>
</comment>
<keyword evidence="3 10" id="KW-0716">Sensory transduction</keyword>
<keyword evidence="2" id="KW-1003">Cell membrane</keyword>
<dbReference type="Proteomes" id="UP001652740">
    <property type="component" value="Unplaced"/>
</dbReference>
<comment type="subcellular location">
    <subcellularLocation>
        <location evidence="1 10">Cell membrane</location>
        <topology evidence="1 10">Multi-pass membrane protein</topology>
    </subcellularLocation>
</comment>
<reference evidence="12" key="1">
    <citation type="submission" date="2025-08" db="UniProtKB">
        <authorList>
            <consortium name="RefSeq"/>
        </authorList>
    </citation>
    <scope>IDENTIFICATION</scope>
    <source>
        <tissue evidence="12">Whole larvae</tissue>
    </source>
</reference>